<dbReference type="WBParaSite" id="HPBE_0002479001-mRNA-1">
    <property type="protein sequence ID" value="HPBE_0002479001-mRNA-1"/>
    <property type="gene ID" value="HPBE_0002479001"/>
</dbReference>
<dbReference type="GO" id="GO:2000377">
    <property type="term" value="P:regulation of reactive oxygen species metabolic process"/>
    <property type="evidence" value="ECO:0007669"/>
    <property type="project" value="TreeGrafter"/>
</dbReference>
<dbReference type="Pfam" id="PF03232">
    <property type="entry name" value="COQ7"/>
    <property type="match status" value="1"/>
</dbReference>
<dbReference type="GO" id="GO:0005743">
    <property type="term" value="C:mitochondrial inner membrane"/>
    <property type="evidence" value="ECO:0007669"/>
    <property type="project" value="TreeGrafter"/>
</dbReference>
<evidence type="ECO:0000313" key="3">
    <source>
        <dbReference type="WBParaSite" id="HPBE_0002479001-mRNA-1"/>
    </source>
</evidence>
<organism evidence="2 3">
    <name type="scientific">Heligmosomoides polygyrus</name>
    <name type="common">Parasitic roundworm</name>
    <dbReference type="NCBI Taxonomy" id="6339"/>
    <lineage>
        <taxon>Eukaryota</taxon>
        <taxon>Metazoa</taxon>
        <taxon>Ecdysozoa</taxon>
        <taxon>Nematoda</taxon>
        <taxon>Chromadorea</taxon>
        <taxon>Rhabditida</taxon>
        <taxon>Rhabditina</taxon>
        <taxon>Rhabditomorpha</taxon>
        <taxon>Strongyloidea</taxon>
        <taxon>Heligmosomidae</taxon>
        <taxon>Heligmosomoides</taxon>
    </lineage>
</organism>
<dbReference type="EMBL" id="UZAH01036850">
    <property type="protein sequence ID" value="VDP47275.1"/>
    <property type="molecule type" value="Genomic_DNA"/>
</dbReference>
<dbReference type="GO" id="GO:0010468">
    <property type="term" value="P:regulation of gene expression"/>
    <property type="evidence" value="ECO:0007669"/>
    <property type="project" value="TreeGrafter"/>
</dbReference>
<proteinExistence type="predicted"/>
<accession>A0A3P8EUQ7</accession>
<sequence length="63" mass="6889">MNRIFVRAAHSAAARKALLEKIIRVDHAGELGADRIYAGQMAVLKGTFPIDIVHGLRSSCMLQ</sequence>
<reference evidence="1 2" key="1">
    <citation type="submission" date="2018-11" db="EMBL/GenBank/DDBJ databases">
        <authorList>
            <consortium name="Pathogen Informatics"/>
        </authorList>
    </citation>
    <scope>NUCLEOTIDE SEQUENCE [LARGE SCALE GENOMIC DNA]</scope>
</reference>
<reference evidence="3" key="2">
    <citation type="submission" date="2019-09" db="UniProtKB">
        <authorList>
            <consortium name="WormBaseParasite"/>
        </authorList>
    </citation>
    <scope>IDENTIFICATION</scope>
</reference>
<dbReference type="GO" id="GO:0006744">
    <property type="term" value="P:ubiquinone biosynthetic process"/>
    <property type="evidence" value="ECO:0007669"/>
    <property type="project" value="InterPro"/>
</dbReference>
<dbReference type="Proteomes" id="UP000050761">
    <property type="component" value="Unassembled WGS sequence"/>
</dbReference>
<dbReference type="PANTHER" id="PTHR11237:SF4">
    <property type="entry name" value="5-DEMETHOXYUBIQUINONE HYDROXYLASE, MITOCHONDRIAL"/>
    <property type="match status" value="1"/>
</dbReference>
<dbReference type="OrthoDB" id="275371at2759"/>
<dbReference type="InterPro" id="IPR011566">
    <property type="entry name" value="Ubq_synth_Coq7"/>
</dbReference>
<keyword evidence="2" id="KW-1185">Reference proteome</keyword>
<dbReference type="GO" id="GO:0005634">
    <property type="term" value="C:nucleus"/>
    <property type="evidence" value="ECO:0007669"/>
    <property type="project" value="TreeGrafter"/>
</dbReference>
<gene>
    <name evidence="1" type="ORF">HPBE_LOCUS24789</name>
</gene>
<evidence type="ECO:0000313" key="2">
    <source>
        <dbReference type="Proteomes" id="UP000050761"/>
    </source>
</evidence>
<accession>A0A183GQ20</accession>
<protein>
    <submittedName>
        <fullName evidence="3">Acyl-CoA_dh_1 domain-containing protein</fullName>
    </submittedName>
</protein>
<evidence type="ECO:0000313" key="1">
    <source>
        <dbReference type="EMBL" id="VDP47275.1"/>
    </source>
</evidence>
<name>A0A183GQ20_HELPZ</name>
<dbReference type="GO" id="GO:0008340">
    <property type="term" value="P:determination of adult lifespan"/>
    <property type="evidence" value="ECO:0007669"/>
    <property type="project" value="TreeGrafter"/>
</dbReference>
<dbReference type="PANTHER" id="PTHR11237">
    <property type="entry name" value="COENZYME Q10 BIOSYNTHESIS PROTEIN 7"/>
    <property type="match status" value="1"/>
</dbReference>
<dbReference type="AlphaFoldDB" id="A0A183GQ20"/>
<dbReference type="GO" id="GO:0008682">
    <property type="term" value="F:3-demethoxyubiquinol 3-hydroxylase activity"/>
    <property type="evidence" value="ECO:0007669"/>
    <property type="project" value="TreeGrafter"/>
</dbReference>